<gene>
    <name evidence="2" type="ORF">NCTC11685_00981</name>
</gene>
<dbReference type="Proteomes" id="UP000254863">
    <property type="component" value="Unassembled WGS sequence"/>
</dbReference>
<feature type="region of interest" description="Disordered" evidence="1">
    <location>
        <begin position="48"/>
        <end position="92"/>
    </location>
</feature>
<comment type="caution">
    <text evidence="2">The sequence shown here is derived from an EMBL/GenBank/DDBJ whole genome shotgun (WGS) entry which is preliminary data.</text>
</comment>
<protein>
    <submittedName>
        <fullName evidence="2">Uncharacterized protein</fullName>
    </submittedName>
</protein>
<name>A0A7H4N162_9ENTR</name>
<evidence type="ECO:0000313" key="3">
    <source>
        <dbReference type="Proteomes" id="UP000254863"/>
    </source>
</evidence>
<reference evidence="2 3" key="1">
    <citation type="submission" date="2018-06" db="EMBL/GenBank/DDBJ databases">
        <authorList>
            <consortium name="Pathogen Informatics"/>
            <person name="Doyle S."/>
        </authorList>
    </citation>
    <scope>NUCLEOTIDE SEQUENCE [LARGE SCALE GENOMIC DNA]</scope>
    <source>
        <strain evidence="2 3">NCTC11685</strain>
    </source>
</reference>
<dbReference type="AlphaFoldDB" id="A0A7H4N162"/>
<dbReference type="EMBL" id="UGMS01000001">
    <property type="protein sequence ID" value="STV74312.1"/>
    <property type="molecule type" value="Genomic_DNA"/>
</dbReference>
<organism evidence="2 3">
    <name type="scientific">Klebsiella michiganensis</name>
    <dbReference type="NCBI Taxonomy" id="1134687"/>
    <lineage>
        <taxon>Bacteria</taxon>
        <taxon>Pseudomonadati</taxon>
        <taxon>Pseudomonadota</taxon>
        <taxon>Gammaproteobacteria</taxon>
        <taxon>Enterobacterales</taxon>
        <taxon>Enterobacteriaceae</taxon>
        <taxon>Klebsiella/Raoultella group</taxon>
        <taxon>Klebsiella</taxon>
    </lineage>
</organism>
<evidence type="ECO:0000313" key="2">
    <source>
        <dbReference type="EMBL" id="STV74312.1"/>
    </source>
</evidence>
<evidence type="ECO:0000256" key="1">
    <source>
        <dbReference type="SAM" id="MobiDB-lite"/>
    </source>
</evidence>
<accession>A0A7H4N162</accession>
<sequence>MEGVGWLLEKLDLIPDGIERARQEAARLRAIPVMWEWDEKSGRMVKREWQWSSEKPASKGSAPPPNVLGGNSGTERRLGQIADNTKGLLDEEKRKRIGPGDIVFKNLPPALVVRGEWQESKLVRQSVSARPVIAAGEPLIKQTQAWQPVRRNQNTHTAAAASDNSFSGDIHIHLHGIQSSNPRELARLVGEAVRAEIDKKQRATRGSFRDND</sequence>
<proteinExistence type="predicted"/>